<evidence type="ECO:0000256" key="4">
    <source>
        <dbReference type="ARBA" id="ARBA00023136"/>
    </source>
</evidence>
<sequence>MSMLLSPRRRHRYLVQVIFFVLTLFYCLRQISHNRKGAIKDVRDGNESLGQWHKKKLKGKPFDLQVFKLKVDFSSEDAGAKIVAQSKALSQLKNIQNNDRNTYLLAPCQKTDWFILSFPESISVKHVAFVSHEYYASTYKIIRISTSMVYPSEEWHMLAELETERGQSEVFDISPLCGSGDNSGCWAKYLKVELLDFHNFEENYYCSLTSMNVYGSTAVDVLESEITNDTNSQDKGVQLLEDLRLNSELGLSIPEVDITEDTYADAPRESARGNMSPTTEREVLERVLVCRPAYLGAMDSDTRESLFRFMTHLAVKSDSSGINLRLYPRLVRKLFIGS</sequence>
<evidence type="ECO:0000256" key="1">
    <source>
        <dbReference type="ARBA" id="ARBA00004308"/>
    </source>
</evidence>
<dbReference type="GeneID" id="94195714"/>
<dbReference type="PROSITE" id="PS51469">
    <property type="entry name" value="SUN"/>
    <property type="match status" value="1"/>
</dbReference>
<gene>
    <name evidence="6" type="ORF">BcabD6B2_36680</name>
</gene>
<dbReference type="GO" id="GO:0016020">
    <property type="term" value="C:membrane"/>
    <property type="evidence" value="ECO:0007669"/>
    <property type="project" value="InterPro"/>
</dbReference>
<dbReference type="GO" id="GO:0005737">
    <property type="term" value="C:cytoplasm"/>
    <property type="evidence" value="ECO:0007669"/>
    <property type="project" value="TreeGrafter"/>
</dbReference>
<evidence type="ECO:0000256" key="2">
    <source>
        <dbReference type="ARBA" id="ARBA00022692"/>
    </source>
</evidence>
<dbReference type="PANTHER" id="PTHR12953">
    <property type="entry name" value="MEMBRANE PROTEIN CH1 RELATED"/>
    <property type="match status" value="1"/>
</dbReference>
<evidence type="ECO:0000256" key="3">
    <source>
        <dbReference type="ARBA" id="ARBA00022989"/>
    </source>
</evidence>
<dbReference type="Gene3D" id="2.60.120.260">
    <property type="entry name" value="Galactose-binding domain-like"/>
    <property type="match status" value="1"/>
</dbReference>
<dbReference type="Pfam" id="PF07738">
    <property type="entry name" value="Sad1_UNC"/>
    <property type="match status" value="1"/>
</dbReference>
<evidence type="ECO:0000313" key="7">
    <source>
        <dbReference type="Proteomes" id="UP001497744"/>
    </source>
</evidence>
<evidence type="ECO:0000259" key="5">
    <source>
        <dbReference type="PROSITE" id="PS51469"/>
    </source>
</evidence>
<keyword evidence="4" id="KW-0472">Membrane</keyword>
<reference evidence="6 7" key="1">
    <citation type="submission" date="2021-06" db="EMBL/GenBank/DDBJ databases">
        <title>Genome sequence of Babesia caballi.</title>
        <authorList>
            <person name="Yamagishi J."/>
            <person name="Kidaka T."/>
            <person name="Ochi A."/>
        </authorList>
    </citation>
    <scope>NUCLEOTIDE SEQUENCE [LARGE SCALE GENOMIC DNA]</scope>
    <source>
        <strain evidence="6">USDA-D6B2</strain>
    </source>
</reference>
<name>A0AAV4LWU7_BABCB</name>
<dbReference type="GO" id="GO:0012505">
    <property type="term" value="C:endomembrane system"/>
    <property type="evidence" value="ECO:0007669"/>
    <property type="project" value="UniProtKB-SubCell"/>
</dbReference>
<dbReference type="Proteomes" id="UP001497744">
    <property type="component" value="Unassembled WGS sequence"/>
</dbReference>
<dbReference type="GO" id="GO:0034975">
    <property type="term" value="P:protein folding in endoplasmic reticulum"/>
    <property type="evidence" value="ECO:0007669"/>
    <property type="project" value="TreeGrafter"/>
</dbReference>
<organism evidence="6 7">
    <name type="scientific">Babesia caballi</name>
    <dbReference type="NCBI Taxonomy" id="5871"/>
    <lineage>
        <taxon>Eukaryota</taxon>
        <taxon>Sar</taxon>
        <taxon>Alveolata</taxon>
        <taxon>Apicomplexa</taxon>
        <taxon>Aconoidasida</taxon>
        <taxon>Piroplasmida</taxon>
        <taxon>Babesiidae</taxon>
        <taxon>Babesia</taxon>
    </lineage>
</organism>
<evidence type="ECO:0000313" key="6">
    <source>
        <dbReference type="EMBL" id="GIX64233.1"/>
    </source>
</evidence>
<keyword evidence="2" id="KW-0812">Transmembrane</keyword>
<dbReference type="PANTHER" id="PTHR12953:SF0">
    <property type="entry name" value="SUN DOMAIN-CONTAINING OSSIFICATION FACTOR"/>
    <property type="match status" value="1"/>
</dbReference>
<comment type="subcellular location">
    <subcellularLocation>
        <location evidence="1">Endomembrane system</location>
    </subcellularLocation>
</comment>
<dbReference type="RefSeq" id="XP_067716302.1">
    <property type="nucleotide sequence ID" value="XM_067860201.1"/>
</dbReference>
<dbReference type="EMBL" id="BPLF01000003">
    <property type="protein sequence ID" value="GIX64233.1"/>
    <property type="molecule type" value="Genomic_DNA"/>
</dbReference>
<comment type="caution">
    <text evidence="6">The sequence shown here is derived from an EMBL/GenBank/DDBJ whole genome shotgun (WGS) entry which is preliminary data.</text>
</comment>
<dbReference type="InterPro" id="IPR008979">
    <property type="entry name" value="Galactose-bd-like_sf"/>
</dbReference>
<protein>
    <submittedName>
        <fullName evidence="6">SUN domain-containing protein 2</fullName>
    </submittedName>
</protein>
<dbReference type="InterPro" id="IPR045120">
    <property type="entry name" value="Suco/Slp1-like"/>
</dbReference>
<keyword evidence="7" id="KW-1185">Reference proteome</keyword>
<dbReference type="InterPro" id="IPR012919">
    <property type="entry name" value="SUN_dom"/>
</dbReference>
<proteinExistence type="predicted"/>
<dbReference type="SUPFAM" id="SSF49785">
    <property type="entry name" value="Galactose-binding domain-like"/>
    <property type="match status" value="1"/>
</dbReference>
<feature type="domain" description="SUN" evidence="5">
    <location>
        <begin position="50"/>
        <end position="218"/>
    </location>
</feature>
<accession>A0AAV4LWU7</accession>
<keyword evidence="3" id="KW-1133">Transmembrane helix</keyword>
<dbReference type="AlphaFoldDB" id="A0AAV4LWU7"/>